<dbReference type="PANTHER" id="PTHR12304">
    <property type="entry name" value="INOSINE-URIDINE PREFERRING NUCLEOSIDE HYDROLASE"/>
    <property type="match status" value="1"/>
</dbReference>
<evidence type="ECO:0000256" key="1">
    <source>
        <dbReference type="ARBA" id="ARBA00022801"/>
    </source>
</evidence>
<gene>
    <name evidence="4" type="ORF">GCM10022419_108670</name>
</gene>
<comment type="caution">
    <text evidence="4">The sequence shown here is derived from an EMBL/GenBank/DDBJ whole genome shotgun (WGS) entry which is preliminary data.</text>
</comment>
<dbReference type="SUPFAM" id="SSF53590">
    <property type="entry name" value="Nucleoside hydrolase"/>
    <property type="match status" value="1"/>
</dbReference>
<dbReference type="InterPro" id="IPR036452">
    <property type="entry name" value="Ribo_hydro-like"/>
</dbReference>
<organism evidence="4 5">
    <name type="scientific">Nonomuraea rosea</name>
    <dbReference type="NCBI Taxonomy" id="638574"/>
    <lineage>
        <taxon>Bacteria</taxon>
        <taxon>Bacillati</taxon>
        <taxon>Actinomycetota</taxon>
        <taxon>Actinomycetes</taxon>
        <taxon>Streptosporangiales</taxon>
        <taxon>Streptosporangiaceae</taxon>
        <taxon>Nonomuraea</taxon>
    </lineage>
</organism>
<accession>A0ABP6ZD96</accession>
<keyword evidence="1 4" id="KW-0378">Hydrolase</keyword>
<protein>
    <submittedName>
        <fullName evidence="4">Nucleoside hydrolase</fullName>
    </submittedName>
</protein>
<dbReference type="PANTHER" id="PTHR12304:SF4">
    <property type="entry name" value="URIDINE NUCLEOSIDASE"/>
    <property type="match status" value="1"/>
</dbReference>
<proteinExistence type="predicted"/>
<keyword evidence="2" id="KW-0326">Glycosidase</keyword>
<dbReference type="GO" id="GO:0016787">
    <property type="term" value="F:hydrolase activity"/>
    <property type="evidence" value="ECO:0007669"/>
    <property type="project" value="UniProtKB-KW"/>
</dbReference>
<dbReference type="Pfam" id="PF01156">
    <property type="entry name" value="IU_nuc_hydro"/>
    <property type="match status" value="1"/>
</dbReference>
<dbReference type="Proteomes" id="UP001500630">
    <property type="component" value="Unassembled WGS sequence"/>
</dbReference>
<dbReference type="InterPro" id="IPR001910">
    <property type="entry name" value="Inosine/uridine_hydrolase_dom"/>
</dbReference>
<evidence type="ECO:0000313" key="5">
    <source>
        <dbReference type="Proteomes" id="UP001500630"/>
    </source>
</evidence>
<name>A0ABP6ZD96_9ACTN</name>
<evidence type="ECO:0000313" key="4">
    <source>
        <dbReference type="EMBL" id="GAA3606077.1"/>
    </source>
</evidence>
<feature type="domain" description="Inosine/uridine-preferring nucleoside hydrolase" evidence="3">
    <location>
        <begin position="3"/>
        <end position="299"/>
    </location>
</feature>
<dbReference type="InterPro" id="IPR023186">
    <property type="entry name" value="IUNH"/>
</dbReference>
<dbReference type="EMBL" id="BAABDQ010000041">
    <property type="protein sequence ID" value="GAA3606077.1"/>
    <property type="molecule type" value="Genomic_DNA"/>
</dbReference>
<reference evidence="5" key="1">
    <citation type="journal article" date="2019" name="Int. J. Syst. Evol. Microbiol.">
        <title>The Global Catalogue of Microorganisms (GCM) 10K type strain sequencing project: providing services to taxonomists for standard genome sequencing and annotation.</title>
        <authorList>
            <consortium name="The Broad Institute Genomics Platform"/>
            <consortium name="The Broad Institute Genome Sequencing Center for Infectious Disease"/>
            <person name="Wu L."/>
            <person name="Ma J."/>
        </authorList>
    </citation>
    <scope>NUCLEOTIDE SEQUENCE [LARGE SCALE GENOMIC DNA]</scope>
    <source>
        <strain evidence="5">JCM 17326</strain>
    </source>
</reference>
<evidence type="ECO:0000259" key="3">
    <source>
        <dbReference type="Pfam" id="PF01156"/>
    </source>
</evidence>
<evidence type="ECO:0000256" key="2">
    <source>
        <dbReference type="ARBA" id="ARBA00023295"/>
    </source>
</evidence>
<keyword evidence="5" id="KW-1185">Reference proteome</keyword>
<sequence>MRILADMDTGLDDALALTYLAHRRDVTLCAVTCVSGCVDVDTVSRNTTAVLATLGRPDVPVGRGSARPLTAAGAPAEWVFGPGGMGDVELSGAADPADLPPALEVMRRTLAQPGPRTTLVCTGPLTNVALLLRAYPEVVHQVEAVYVMGGSAVAGGNETPAAESNVLYDPEATDIVLRSGLPVVLYGLDVFTRVKASEADIAELENTPGPGGGLAARILRDLAARFATRGAFLGDAGVAVIATERALADIRRLKVAVELHGRYTRGATIVDRRETRPPHGDHADQWPFVDVVWDLDDTGVVSHFVKTITRGK</sequence>
<dbReference type="Gene3D" id="3.90.245.10">
    <property type="entry name" value="Ribonucleoside hydrolase-like"/>
    <property type="match status" value="1"/>
</dbReference>